<dbReference type="InterPro" id="IPR051461">
    <property type="entry name" value="UPF0750_membrane"/>
</dbReference>
<organism evidence="8">
    <name type="scientific">uncultured Desulfobacterium sp</name>
    <dbReference type="NCBI Taxonomy" id="201089"/>
    <lineage>
        <taxon>Bacteria</taxon>
        <taxon>Pseudomonadati</taxon>
        <taxon>Thermodesulfobacteriota</taxon>
        <taxon>Desulfobacteria</taxon>
        <taxon>Desulfobacterales</taxon>
        <taxon>Desulfobacteriaceae</taxon>
        <taxon>Desulfobacterium</taxon>
        <taxon>environmental samples</taxon>
    </lineage>
</organism>
<evidence type="ECO:0000256" key="1">
    <source>
        <dbReference type="ARBA" id="ARBA00004651"/>
    </source>
</evidence>
<dbReference type="GO" id="GO:0005886">
    <property type="term" value="C:plasma membrane"/>
    <property type="evidence" value="ECO:0007669"/>
    <property type="project" value="UniProtKB-SubCell"/>
</dbReference>
<feature type="transmembrane region" description="Helical" evidence="6">
    <location>
        <begin position="58"/>
        <end position="80"/>
    </location>
</feature>
<dbReference type="InterPro" id="IPR015867">
    <property type="entry name" value="N-reg_PII/ATP_PRibTrfase_C"/>
</dbReference>
<protein>
    <recommendedName>
        <fullName evidence="7">DUF2179 domain-containing protein</fullName>
    </recommendedName>
</protein>
<dbReference type="InterPro" id="IPR003740">
    <property type="entry name" value="YitT"/>
</dbReference>
<feature type="domain" description="DUF2179" evidence="7">
    <location>
        <begin position="228"/>
        <end position="282"/>
    </location>
</feature>
<proteinExistence type="predicted"/>
<dbReference type="Pfam" id="PF02588">
    <property type="entry name" value="YitT_membrane"/>
    <property type="match status" value="1"/>
</dbReference>
<feature type="transmembrane region" description="Helical" evidence="6">
    <location>
        <begin position="12"/>
        <end position="38"/>
    </location>
</feature>
<evidence type="ECO:0000313" key="8">
    <source>
        <dbReference type="EMBL" id="SPD74787.1"/>
    </source>
</evidence>
<evidence type="ECO:0000256" key="3">
    <source>
        <dbReference type="ARBA" id="ARBA00022692"/>
    </source>
</evidence>
<comment type="subcellular location">
    <subcellularLocation>
        <location evidence="1">Cell membrane</location>
        <topology evidence="1">Multi-pass membrane protein</topology>
    </subcellularLocation>
</comment>
<feature type="transmembrane region" description="Helical" evidence="6">
    <location>
        <begin position="115"/>
        <end position="133"/>
    </location>
</feature>
<evidence type="ECO:0000256" key="5">
    <source>
        <dbReference type="ARBA" id="ARBA00023136"/>
    </source>
</evidence>
<dbReference type="PIRSF" id="PIRSF006483">
    <property type="entry name" value="Membrane_protein_YitT"/>
    <property type="match status" value="1"/>
</dbReference>
<evidence type="ECO:0000256" key="4">
    <source>
        <dbReference type="ARBA" id="ARBA00022989"/>
    </source>
</evidence>
<keyword evidence="5 6" id="KW-0472">Membrane</keyword>
<dbReference type="PANTHER" id="PTHR33545">
    <property type="entry name" value="UPF0750 MEMBRANE PROTEIN YITT-RELATED"/>
    <property type="match status" value="1"/>
</dbReference>
<feature type="transmembrane region" description="Helical" evidence="6">
    <location>
        <begin position="182"/>
        <end position="202"/>
    </location>
</feature>
<evidence type="ECO:0000256" key="6">
    <source>
        <dbReference type="SAM" id="Phobius"/>
    </source>
</evidence>
<dbReference type="Gene3D" id="3.30.70.120">
    <property type="match status" value="1"/>
</dbReference>
<dbReference type="AlphaFoldDB" id="A0A445MZ71"/>
<accession>A0A445MZ71</accession>
<keyword evidence="4 6" id="KW-1133">Transmembrane helix</keyword>
<dbReference type="EMBL" id="OJIN01000174">
    <property type="protein sequence ID" value="SPD74787.1"/>
    <property type="molecule type" value="Genomic_DNA"/>
</dbReference>
<keyword evidence="2" id="KW-1003">Cell membrane</keyword>
<feature type="transmembrane region" description="Helical" evidence="6">
    <location>
        <begin position="153"/>
        <end position="176"/>
    </location>
</feature>
<keyword evidence="3 6" id="KW-0812">Transmembrane</keyword>
<gene>
    <name evidence="8" type="ORF">PITCH_A330052</name>
</gene>
<name>A0A445MZ71_9BACT</name>
<dbReference type="PANTHER" id="PTHR33545:SF5">
    <property type="entry name" value="UPF0750 MEMBRANE PROTEIN YITT"/>
    <property type="match status" value="1"/>
</dbReference>
<evidence type="ECO:0000256" key="2">
    <source>
        <dbReference type="ARBA" id="ARBA00022475"/>
    </source>
</evidence>
<sequence length="291" mass="32195">MKMPLGKTENHAFVMILWNLFLISAGSFLSAVAVNGILVPQKFLSAGFTGVALGINYLFPRLSVAWIYFLLNIPLFALGWKFVGRRFFLYSLAGMLIYTVAVGWVHIPLEIEDKILSALLAGIFMGAGTGIILRSLGSAGGVDILSVILLQRFSISLGATSLAFNSIVLLGAWVFLSLEKALYTLVYIYVTSRVLNVVVTGLSQRKAVFIISPCWKDISRGIMDELHRGVTIFDGEGGFTGREEKILFTVVTFRELPKLKQMVRKLDPETFLVVTDTLEVMGQRIGNQPHW</sequence>
<dbReference type="CDD" id="cd16380">
    <property type="entry name" value="YitT_C"/>
    <property type="match status" value="1"/>
</dbReference>
<feature type="transmembrane region" description="Helical" evidence="6">
    <location>
        <begin position="87"/>
        <end position="109"/>
    </location>
</feature>
<reference evidence="8" key="1">
    <citation type="submission" date="2018-01" db="EMBL/GenBank/DDBJ databases">
        <authorList>
            <person name="Regsiter A."/>
            <person name="William W."/>
        </authorList>
    </citation>
    <scope>NUCLEOTIDE SEQUENCE</scope>
    <source>
        <strain evidence="8">TRIP AH-1</strain>
    </source>
</reference>
<dbReference type="Pfam" id="PF10035">
    <property type="entry name" value="DUF2179"/>
    <property type="match status" value="1"/>
</dbReference>
<evidence type="ECO:0000259" key="7">
    <source>
        <dbReference type="Pfam" id="PF10035"/>
    </source>
</evidence>
<dbReference type="InterPro" id="IPR019264">
    <property type="entry name" value="DUF2179"/>
</dbReference>